<reference evidence="2 3" key="1">
    <citation type="submission" date="2019-05" db="EMBL/GenBank/DDBJ databases">
        <title>Another draft genome of Portunus trituberculatus and its Hox gene families provides insights of decapod evolution.</title>
        <authorList>
            <person name="Jeong J.-H."/>
            <person name="Song I."/>
            <person name="Kim S."/>
            <person name="Choi T."/>
            <person name="Kim D."/>
            <person name="Ryu S."/>
            <person name="Kim W."/>
        </authorList>
    </citation>
    <scope>NUCLEOTIDE SEQUENCE [LARGE SCALE GENOMIC DNA]</scope>
    <source>
        <tissue evidence="2">Muscle</tissue>
    </source>
</reference>
<dbReference type="Proteomes" id="UP000324222">
    <property type="component" value="Unassembled WGS sequence"/>
</dbReference>
<feature type="compositionally biased region" description="Basic and acidic residues" evidence="1">
    <location>
        <begin position="18"/>
        <end position="54"/>
    </location>
</feature>
<feature type="compositionally biased region" description="Polar residues" evidence="1">
    <location>
        <begin position="62"/>
        <end position="71"/>
    </location>
</feature>
<evidence type="ECO:0000313" key="2">
    <source>
        <dbReference type="EMBL" id="MPC36985.1"/>
    </source>
</evidence>
<protein>
    <submittedName>
        <fullName evidence="2">Uncharacterized protein</fullName>
    </submittedName>
</protein>
<evidence type="ECO:0000256" key="1">
    <source>
        <dbReference type="SAM" id="MobiDB-lite"/>
    </source>
</evidence>
<feature type="compositionally biased region" description="Polar residues" evidence="1">
    <location>
        <begin position="1"/>
        <end position="11"/>
    </location>
</feature>
<accession>A0A5B7EUA8</accession>
<dbReference type="EMBL" id="VSRR010003651">
    <property type="protein sequence ID" value="MPC36985.1"/>
    <property type="molecule type" value="Genomic_DNA"/>
</dbReference>
<name>A0A5B7EUA8_PORTR</name>
<comment type="caution">
    <text evidence="2">The sequence shown here is derived from an EMBL/GenBank/DDBJ whole genome shotgun (WGS) entry which is preliminary data.</text>
</comment>
<gene>
    <name evidence="2" type="ORF">E2C01_030458</name>
</gene>
<feature type="region of interest" description="Disordered" evidence="1">
    <location>
        <begin position="1"/>
        <end position="86"/>
    </location>
</feature>
<dbReference type="AlphaFoldDB" id="A0A5B7EUA8"/>
<sequence>MSASDGQSRRNYSIVCVDEYRIGREEERRDRGREGPRKEDEVSNHGSKVEDCRHNQRPARASTPSAQSNFAQPRPAQHSPARFVPP</sequence>
<proteinExistence type="predicted"/>
<keyword evidence="3" id="KW-1185">Reference proteome</keyword>
<organism evidence="2 3">
    <name type="scientific">Portunus trituberculatus</name>
    <name type="common">Swimming crab</name>
    <name type="synonym">Neptunus trituberculatus</name>
    <dbReference type="NCBI Taxonomy" id="210409"/>
    <lineage>
        <taxon>Eukaryota</taxon>
        <taxon>Metazoa</taxon>
        <taxon>Ecdysozoa</taxon>
        <taxon>Arthropoda</taxon>
        <taxon>Crustacea</taxon>
        <taxon>Multicrustacea</taxon>
        <taxon>Malacostraca</taxon>
        <taxon>Eumalacostraca</taxon>
        <taxon>Eucarida</taxon>
        <taxon>Decapoda</taxon>
        <taxon>Pleocyemata</taxon>
        <taxon>Brachyura</taxon>
        <taxon>Eubrachyura</taxon>
        <taxon>Portunoidea</taxon>
        <taxon>Portunidae</taxon>
        <taxon>Portuninae</taxon>
        <taxon>Portunus</taxon>
    </lineage>
</organism>
<evidence type="ECO:0000313" key="3">
    <source>
        <dbReference type="Proteomes" id="UP000324222"/>
    </source>
</evidence>